<dbReference type="Gene3D" id="1.20.120.710">
    <property type="entry name" value="Haloacid dehalogenase hydrolase-like domain"/>
    <property type="match status" value="1"/>
</dbReference>
<dbReference type="SFLD" id="SFLDS00003">
    <property type="entry name" value="Haloacid_Dehalogenase"/>
    <property type="match status" value="1"/>
</dbReference>
<name>A0ABD5YZG9_9EURY</name>
<gene>
    <name evidence="6" type="ORF">ACFQJ9_00860</name>
    <name evidence="7" type="ORF">ACFQJ9_02180</name>
    <name evidence="8" type="ORF">ACFQJ9_02450</name>
</gene>
<evidence type="ECO:0000256" key="4">
    <source>
        <dbReference type="ARBA" id="ARBA00022801"/>
    </source>
</evidence>
<keyword evidence="9" id="KW-1185">Reference proteome</keyword>
<sequence>MTQLEAVLFDLDGTLVQYKRSPGEVLEEAFDAVGCNSLFSVEDYYARYDEFAEKCASMEELRSDCFAALAAANGYDRQRGRAVANAFNEERDQTRVELLPGVSDVLDELSHAYRLAIVTNGAPDAQQQKINAVNLTQWVDETIIAGHDISPKPDPEPFDRALRSLNVTSTATVHVGDSPETDIAGATAAGIASVLVSETDRHKEYTPTYRIESIRELLSLPWIERPAPRDR</sequence>
<dbReference type="GO" id="GO:0044281">
    <property type="term" value="P:small molecule metabolic process"/>
    <property type="evidence" value="ECO:0007669"/>
    <property type="project" value="UniProtKB-ARBA"/>
</dbReference>
<reference evidence="8" key="1">
    <citation type="journal article" date="2014" name="Int. J. Syst. Evol. Microbiol.">
        <title>Complete genome sequence of Corynebacterium casei LMG S-19264T (=DSM 44701T), isolated from a smear-ripened cheese.</title>
        <authorList>
            <consortium name="US DOE Joint Genome Institute (JGI-PGF)"/>
            <person name="Walter F."/>
            <person name="Albersmeier A."/>
            <person name="Kalinowski J."/>
            <person name="Ruckert C."/>
        </authorList>
    </citation>
    <scope>NUCLEOTIDE SEQUENCE [LARGE SCALE GENOMIC DNA]</scope>
    <source>
        <strain evidence="8">NBRC 114356</strain>
    </source>
</reference>
<comment type="similarity">
    <text evidence="2">Belongs to the HAD-like hydrolase superfamily.</text>
</comment>
<keyword evidence="4 8" id="KW-0378">Hydrolase</keyword>
<dbReference type="RefSeq" id="WP_279530238.1">
    <property type="nucleotide sequence ID" value="NZ_CP122313.1"/>
</dbReference>
<dbReference type="InterPro" id="IPR051400">
    <property type="entry name" value="HAD-like_hydrolase"/>
</dbReference>
<dbReference type="SUPFAM" id="SSF56784">
    <property type="entry name" value="HAD-like"/>
    <property type="match status" value="1"/>
</dbReference>
<dbReference type="PANTHER" id="PTHR46470">
    <property type="entry name" value="N-ACYLNEURAMINATE-9-PHOSPHATASE"/>
    <property type="match status" value="1"/>
</dbReference>
<dbReference type="Gene3D" id="3.40.50.1000">
    <property type="entry name" value="HAD superfamily/HAD-like"/>
    <property type="match status" value="1"/>
</dbReference>
<dbReference type="InterPro" id="IPR006439">
    <property type="entry name" value="HAD-SF_hydro_IA"/>
</dbReference>
<evidence type="ECO:0000256" key="3">
    <source>
        <dbReference type="ARBA" id="ARBA00022723"/>
    </source>
</evidence>
<keyword evidence="5" id="KW-0460">Magnesium</keyword>
<dbReference type="Pfam" id="PF13419">
    <property type="entry name" value="HAD_2"/>
    <property type="match status" value="1"/>
</dbReference>
<dbReference type="InterPro" id="IPR041492">
    <property type="entry name" value="HAD_2"/>
</dbReference>
<dbReference type="SFLD" id="SFLDG01129">
    <property type="entry name" value="C1.5:_HAD__Beta-PGM__Phosphata"/>
    <property type="match status" value="1"/>
</dbReference>
<evidence type="ECO:0000256" key="2">
    <source>
        <dbReference type="ARBA" id="ARBA00007958"/>
    </source>
</evidence>
<dbReference type="EMBL" id="JBHTAR010000003">
    <property type="protein sequence ID" value="MFC7198057.1"/>
    <property type="molecule type" value="Genomic_DNA"/>
</dbReference>
<dbReference type="AlphaFoldDB" id="A0ABD5YZG9"/>
<keyword evidence="3" id="KW-0479">Metal-binding</keyword>
<dbReference type="EC" id="3.1.3.-" evidence="8"/>
<dbReference type="GO" id="GO:0016787">
    <property type="term" value="F:hydrolase activity"/>
    <property type="evidence" value="ECO:0007669"/>
    <property type="project" value="UniProtKB-KW"/>
</dbReference>
<dbReference type="GO" id="GO:0046872">
    <property type="term" value="F:metal ion binding"/>
    <property type="evidence" value="ECO:0007669"/>
    <property type="project" value="UniProtKB-KW"/>
</dbReference>
<evidence type="ECO:0000313" key="7">
    <source>
        <dbReference type="EMBL" id="MFC7198298.1"/>
    </source>
</evidence>
<evidence type="ECO:0000313" key="6">
    <source>
        <dbReference type="EMBL" id="MFC7198057.1"/>
    </source>
</evidence>
<dbReference type="PANTHER" id="PTHR46470:SF2">
    <property type="entry name" value="GLYCERALDEHYDE 3-PHOSPHATE PHOSPHATASE"/>
    <property type="match status" value="1"/>
</dbReference>
<reference evidence="8" key="3">
    <citation type="submission" date="2024-09" db="EMBL/GenBank/DDBJ databases">
        <authorList>
            <person name="Sun Q."/>
        </authorList>
    </citation>
    <scope>NUCLEOTIDE SEQUENCE</scope>
    <source>
        <strain evidence="8">NBRC 114356</strain>
    </source>
</reference>
<reference evidence="9" key="2">
    <citation type="journal article" date="2019" name="Int. J. Syst. Evol. Microbiol.">
        <title>The Global Catalogue of Microorganisms (GCM) 10K type strain sequencing project: providing services to taxonomists for standard genome sequencing and annotation.</title>
        <authorList>
            <consortium name="The Broad Institute Genomics Platform"/>
            <consortium name="The Broad Institute Genome Sequencing Center for Infectious Disease"/>
            <person name="Wu L."/>
            <person name="Ma J."/>
        </authorList>
    </citation>
    <scope>NUCLEOTIDE SEQUENCE [LARGE SCALE GENOMIC DNA]</scope>
    <source>
        <strain evidence="9">XZGYJ-43</strain>
    </source>
</reference>
<dbReference type="NCBIfam" id="TIGR01549">
    <property type="entry name" value="HAD-SF-IA-v1"/>
    <property type="match status" value="1"/>
</dbReference>
<dbReference type="Proteomes" id="UP001596447">
    <property type="component" value="Unassembled WGS sequence"/>
</dbReference>
<dbReference type="SFLD" id="SFLDG01135">
    <property type="entry name" value="C1.5.6:_HAD__Beta-PGM__Phospha"/>
    <property type="match status" value="1"/>
</dbReference>
<dbReference type="EMBL" id="JBHTAR010000003">
    <property type="protein sequence ID" value="MFC7198298.1"/>
    <property type="molecule type" value="Genomic_DNA"/>
</dbReference>
<dbReference type="PRINTS" id="PR00413">
    <property type="entry name" value="HADHALOGNASE"/>
</dbReference>
<comment type="caution">
    <text evidence="8">The sequence shown here is derived from an EMBL/GenBank/DDBJ whole genome shotgun (WGS) entry which is preliminary data.</text>
</comment>
<dbReference type="InterPro" id="IPR036412">
    <property type="entry name" value="HAD-like_sf"/>
</dbReference>
<accession>A0ABD5YZG9</accession>
<evidence type="ECO:0000313" key="8">
    <source>
        <dbReference type="EMBL" id="MFC7198338.1"/>
    </source>
</evidence>
<dbReference type="NCBIfam" id="TIGR01509">
    <property type="entry name" value="HAD-SF-IA-v3"/>
    <property type="match status" value="1"/>
</dbReference>
<proteinExistence type="inferred from homology"/>
<protein>
    <submittedName>
        <fullName evidence="8">HAD family hydrolase</fullName>
        <ecNumber evidence="8">3.1.3.-</ecNumber>
    </submittedName>
</protein>
<dbReference type="InterPro" id="IPR023214">
    <property type="entry name" value="HAD_sf"/>
</dbReference>
<evidence type="ECO:0000256" key="5">
    <source>
        <dbReference type="ARBA" id="ARBA00022842"/>
    </source>
</evidence>
<evidence type="ECO:0000256" key="1">
    <source>
        <dbReference type="ARBA" id="ARBA00001946"/>
    </source>
</evidence>
<evidence type="ECO:0000313" key="9">
    <source>
        <dbReference type="Proteomes" id="UP001596447"/>
    </source>
</evidence>
<comment type="cofactor">
    <cofactor evidence="1">
        <name>Mg(2+)</name>
        <dbReference type="ChEBI" id="CHEBI:18420"/>
    </cofactor>
</comment>
<organism evidence="8 9">
    <name type="scientific">Halospeciosus flavus</name>
    <dbReference type="NCBI Taxonomy" id="3032283"/>
    <lineage>
        <taxon>Archaea</taxon>
        <taxon>Methanobacteriati</taxon>
        <taxon>Methanobacteriota</taxon>
        <taxon>Stenosarchaea group</taxon>
        <taxon>Halobacteria</taxon>
        <taxon>Halobacteriales</taxon>
        <taxon>Halobacteriaceae</taxon>
        <taxon>Halospeciosus</taxon>
    </lineage>
</organism>
<dbReference type="EMBL" id="JBHTAR010000004">
    <property type="protein sequence ID" value="MFC7198338.1"/>
    <property type="molecule type" value="Genomic_DNA"/>
</dbReference>